<evidence type="ECO:0000256" key="5">
    <source>
        <dbReference type="ARBA" id="ARBA00022490"/>
    </source>
</evidence>
<dbReference type="NCBIfam" id="TIGR00080">
    <property type="entry name" value="pimt"/>
    <property type="match status" value="1"/>
</dbReference>
<dbReference type="GO" id="GO:0004719">
    <property type="term" value="F:protein-L-isoaspartate (D-aspartate) O-methyltransferase activity"/>
    <property type="evidence" value="ECO:0007669"/>
    <property type="project" value="UniProtKB-EC"/>
</dbReference>
<dbReference type="InterPro" id="IPR000682">
    <property type="entry name" value="PCMT"/>
</dbReference>
<dbReference type="Gene3D" id="3.40.50.150">
    <property type="entry name" value="Vaccinia Virus protein VP39"/>
    <property type="match status" value="1"/>
</dbReference>
<dbReference type="FunFam" id="3.40.50.150:FF:000235">
    <property type="entry name" value="Protein-L-isoaspartate O-methyltransferase"/>
    <property type="match status" value="1"/>
</dbReference>
<dbReference type="InterPro" id="IPR029063">
    <property type="entry name" value="SAM-dependent_MTases_sf"/>
</dbReference>
<dbReference type="GO" id="GO:0032259">
    <property type="term" value="P:methylation"/>
    <property type="evidence" value="ECO:0007669"/>
    <property type="project" value="UniProtKB-KW"/>
</dbReference>
<comment type="function">
    <text evidence="12">Initiates the repair of damaged proteins by catalyzing methyl esterification of L-isoaspartyl and D-aspartyl residues produced by spontaneous isomerization and racemization of L-aspartyl and L-asparaginyl residues in aging peptides and proteins.</text>
</comment>
<comment type="subcellular location">
    <subcellularLocation>
        <location evidence="1">Cytoplasm</location>
        <location evidence="1">Cytosol</location>
    </subcellularLocation>
</comment>
<dbReference type="Pfam" id="PF01135">
    <property type="entry name" value="PCMT"/>
    <property type="match status" value="1"/>
</dbReference>
<evidence type="ECO:0000313" key="14">
    <source>
        <dbReference type="Proteomes" id="UP000076722"/>
    </source>
</evidence>
<dbReference type="PANTHER" id="PTHR11579">
    <property type="entry name" value="PROTEIN-L-ISOASPARTATE O-METHYLTRANSFERASE"/>
    <property type="match status" value="1"/>
</dbReference>
<evidence type="ECO:0000256" key="10">
    <source>
        <dbReference type="ARBA" id="ARBA00031350"/>
    </source>
</evidence>
<dbReference type="GO" id="GO:0006950">
    <property type="term" value="P:response to stress"/>
    <property type="evidence" value="ECO:0007669"/>
    <property type="project" value="UniProtKB-ARBA"/>
</dbReference>
<evidence type="ECO:0000313" key="13">
    <source>
        <dbReference type="EMBL" id="KZS96207.1"/>
    </source>
</evidence>
<dbReference type="Proteomes" id="UP000076722">
    <property type="component" value="Unassembled WGS sequence"/>
</dbReference>
<reference evidence="13 14" key="1">
    <citation type="journal article" date="2016" name="Mol. Biol. Evol.">
        <title>Comparative Genomics of Early-Diverging Mushroom-Forming Fungi Provides Insights into the Origins of Lignocellulose Decay Capabilities.</title>
        <authorList>
            <person name="Nagy L.G."/>
            <person name="Riley R."/>
            <person name="Tritt A."/>
            <person name="Adam C."/>
            <person name="Daum C."/>
            <person name="Floudas D."/>
            <person name="Sun H."/>
            <person name="Yadav J.S."/>
            <person name="Pangilinan J."/>
            <person name="Larsson K.H."/>
            <person name="Matsuura K."/>
            <person name="Barry K."/>
            <person name="Labutti K."/>
            <person name="Kuo R."/>
            <person name="Ohm R.A."/>
            <person name="Bhattacharya S.S."/>
            <person name="Shirouzu T."/>
            <person name="Yoshinaga Y."/>
            <person name="Martin F.M."/>
            <person name="Grigoriev I.V."/>
            <person name="Hibbett D.S."/>
        </authorList>
    </citation>
    <scope>NUCLEOTIDE SEQUENCE [LARGE SCALE GENOMIC DNA]</scope>
    <source>
        <strain evidence="13 14">HHB9708</strain>
    </source>
</reference>
<dbReference type="AlphaFoldDB" id="A0A164XQZ8"/>
<protein>
    <recommendedName>
        <fullName evidence="4">protein-L-isoaspartate(D-aspartate) O-methyltransferase</fullName>
        <ecNumber evidence="4">2.1.1.77</ecNumber>
    </recommendedName>
    <alternativeName>
        <fullName evidence="10">L-isoaspartyl protein carboxyl methyltransferase</fullName>
    </alternativeName>
    <alternativeName>
        <fullName evidence="9">Protein-beta-aspartate methyltransferase</fullName>
    </alternativeName>
</protein>
<dbReference type="STRING" id="1314777.A0A164XQZ8"/>
<comment type="catalytic activity">
    <reaction evidence="11">
        <text>[protein]-L-isoaspartate + S-adenosyl-L-methionine = [protein]-L-isoaspartate alpha-methyl ester + S-adenosyl-L-homocysteine</text>
        <dbReference type="Rhea" id="RHEA:12705"/>
        <dbReference type="Rhea" id="RHEA-COMP:12143"/>
        <dbReference type="Rhea" id="RHEA-COMP:12144"/>
        <dbReference type="ChEBI" id="CHEBI:57856"/>
        <dbReference type="ChEBI" id="CHEBI:59789"/>
        <dbReference type="ChEBI" id="CHEBI:90596"/>
        <dbReference type="ChEBI" id="CHEBI:90598"/>
        <dbReference type="EC" id="2.1.1.77"/>
    </reaction>
    <physiologicalReaction direction="left-to-right" evidence="11">
        <dbReference type="Rhea" id="RHEA:12706"/>
    </physiologicalReaction>
</comment>
<dbReference type="SUPFAM" id="SSF53335">
    <property type="entry name" value="S-adenosyl-L-methionine-dependent methyltransferases"/>
    <property type="match status" value="1"/>
</dbReference>
<evidence type="ECO:0000256" key="7">
    <source>
        <dbReference type="ARBA" id="ARBA00022679"/>
    </source>
</evidence>
<dbReference type="OrthoDB" id="73890at2759"/>
<evidence type="ECO:0000256" key="1">
    <source>
        <dbReference type="ARBA" id="ARBA00004514"/>
    </source>
</evidence>
<organism evidence="13 14">
    <name type="scientific">Sistotremastrum niveocremeum HHB9708</name>
    <dbReference type="NCBI Taxonomy" id="1314777"/>
    <lineage>
        <taxon>Eukaryota</taxon>
        <taxon>Fungi</taxon>
        <taxon>Dikarya</taxon>
        <taxon>Basidiomycota</taxon>
        <taxon>Agaricomycotina</taxon>
        <taxon>Agaricomycetes</taxon>
        <taxon>Sistotremastrales</taxon>
        <taxon>Sistotremastraceae</taxon>
        <taxon>Sertulicium</taxon>
        <taxon>Sertulicium niveocremeum</taxon>
    </lineage>
</organism>
<keyword evidence="8" id="KW-0949">S-adenosyl-L-methionine</keyword>
<gene>
    <name evidence="13" type="ORF">SISNIDRAFT_450835</name>
</gene>
<keyword evidence="7" id="KW-0808">Transferase</keyword>
<accession>A0A164XQZ8</accession>
<name>A0A164XQZ8_9AGAM</name>
<proteinExistence type="inferred from homology"/>
<keyword evidence="5" id="KW-0963">Cytoplasm</keyword>
<dbReference type="GO" id="GO:0005829">
    <property type="term" value="C:cytosol"/>
    <property type="evidence" value="ECO:0007669"/>
    <property type="project" value="UniProtKB-SubCell"/>
</dbReference>
<dbReference type="EC" id="2.1.1.77" evidence="4"/>
<evidence type="ECO:0000256" key="4">
    <source>
        <dbReference type="ARBA" id="ARBA00011890"/>
    </source>
</evidence>
<keyword evidence="6" id="KW-0489">Methyltransferase</keyword>
<evidence type="ECO:0000256" key="11">
    <source>
        <dbReference type="ARBA" id="ARBA00035815"/>
    </source>
</evidence>
<comment type="subunit">
    <text evidence="3">Monomer.</text>
</comment>
<sequence length="234" mass="25425">MAWRCSGRTNEELIQNLFNNGLITSTRVMTAMKHVDRKNYVRSRSTGTAYEDSPQSIDYGATISAPHMHAHAAENLLPLLKPGARVLDIGSGSGYTAAIFYHLIADPRLPVHDRGVVVGIDHISELVEWSKENLVKDGLEGPLQRGEIQMIAADGRLGHAAGGPYAAIHVGAAAPIIPEVLIEQLASPGRMFIPVGTDAQEIIQVDKDEKGVVSRKTLFGVQYVPLTDKSAQWR</sequence>
<evidence type="ECO:0000256" key="6">
    <source>
        <dbReference type="ARBA" id="ARBA00022603"/>
    </source>
</evidence>
<evidence type="ECO:0000256" key="8">
    <source>
        <dbReference type="ARBA" id="ARBA00022691"/>
    </source>
</evidence>
<dbReference type="EMBL" id="KV419399">
    <property type="protein sequence ID" value="KZS96207.1"/>
    <property type="molecule type" value="Genomic_DNA"/>
</dbReference>
<evidence type="ECO:0000256" key="12">
    <source>
        <dbReference type="ARBA" id="ARBA00054057"/>
    </source>
</evidence>
<dbReference type="PANTHER" id="PTHR11579:SF0">
    <property type="entry name" value="PROTEIN-L-ISOASPARTATE(D-ASPARTATE) O-METHYLTRANSFERASE"/>
    <property type="match status" value="1"/>
</dbReference>
<keyword evidence="14" id="KW-1185">Reference proteome</keyword>
<evidence type="ECO:0000256" key="3">
    <source>
        <dbReference type="ARBA" id="ARBA00011245"/>
    </source>
</evidence>
<comment type="similarity">
    <text evidence="2">Belongs to the methyltransferase superfamily. L-isoaspartyl/D-aspartyl protein methyltransferase family.</text>
</comment>
<evidence type="ECO:0000256" key="9">
    <source>
        <dbReference type="ARBA" id="ARBA00031323"/>
    </source>
</evidence>
<evidence type="ECO:0000256" key="2">
    <source>
        <dbReference type="ARBA" id="ARBA00005369"/>
    </source>
</evidence>